<dbReference type="PROSITE" id="PS50240">
    <property type="entry name" value="TRYPSIN_DOM"/>
    <property type="match status" value="1"/>
</dbReference>
<dbReference type="KEGG" id="aten:116308431"/>
<feature type="signal peptide" evidence="20">
    <location>
        <begin position="1"/>
        <end position="23"/>
    </location>
</feature>
<keyword evidence="7 18" id="KW-0768">Sushi</keyword>
<dbReference type="GO" id="GO:0004252">
    <property type="term" value="F:serine-type endopeptidase activity"/>
    <property type="evidence" value="ECO:0007669"/>
    <property type="project" value="InterPro"/>
</dbReference>
<keyword evidence="12 19" id="KW-0720">Serine protease</keyword>
<evidence type="ECO:0000256" key="10">
    <source>
        <dbReference type="ARBA" id="ARBA00022737"/>
    </source>
</evidence>
<dbReference type="InterPro" id="IPR002035">
    <property type="entry name" value="VWF_A"/>
</dbReference>
<dbReference type="FunFam" id="2.40.10.10:FF:000120">
    <property type="entry name" value="Putative serine protease"/>
    <property type="match status" value="1"/>
</dbReference>
<evidence type="ECO:0000256" key="13">
    <source>
        <dbReference type="ARBA" id="ARBA00022859"/>
    </source>
</evidence>
<dbReference type="Gene3D" id="2.40.10.10">
    <property type="entry name" value="Trypsin-like serine proteases"/>
    <property type="match status" value="1"/>
</dbReference>
<dbReference type="SUPFAM" id="SSF53300">
    <property type="entry name" value="vWA-like"/>
    <property type="match status" value="1"/>
</dbReference>
<comment type="cofactor">
    <cofactor evidence="1">
        <name>Mn(2+)</name>
        <dbReference type="ChEBI" id="CHEBI:29035"/>
    </cofactor>
</comment>
<feature type="domain" description="Sushi" evidence="23">
    <location>
        <begin position="215"/>
        <end position="272"/>
    </location>
</feature>
<feature type="active site" description="Charge relay system" evidence="17">
    <location>
        <position position="631"/>
    </location>
</feature>
<evidence type="ECO:0000256" key="7">
    <source>
        <dbReference type="ARBA" id="ARBA00022659"/>
    </source>
</evidence>
<proteinExistence type="predicted"/>
<keyword evidence="14 18" id="KW-1015">Disulfide bond</keyword>
<dbReference type="InterPro" id="IPR035976">
    <property type="entry name" value="Sushi/SCR/CCP_sf"/>
</dbReference>
<dbReference type="Pfam" id="PF00089">
    <property type="entry name" value="Trypsin"/>
    <property type="match status" value="1"/>
</dbReference>
<dbReference type="FunCoup" id="A0A6P8J3W7">
    <property type="interactions" value="165"/>
</dbReference>
<dbReference type="InterPro" id="IPR036465">
    <property type="entry name" value="vWFA_dom_sf"/>
</dbReference>
<dbReference type="InterPro" id="IPR043504">
    <property type="entry name" value="Peptidase_S1_PA_chymotrypsin"/>
</dbReference>
<keyword evidence="6" id="KW-0399">Innate immunity</keyword>
<dbReference type="PANTHER" id="PTHR46393">
    <property type="entry name" value="SUSHI DOMAIN-CONTAINING PROTEIN"/>
    <property type="match status" value="1"/>
</dbReference>
<dbReference type="InterPro" id="IPR011360">
    <property type="entry name" value="Compl_C2_B"/>
</dbReference>
<feature type="domain" description="Peptidase S1" evidence="22">
    <location>
        <begin position="586"/>
        <end position="849"/>
    </location>
</feature>
<dbReference type="SMART" id="SM00327">
    <property type="entry name" value="VWA"/>
    <property type="match status" value="1"/>
</dbReference>
<dbReference type="Pfam" id="PF00092">
    <property type="entry name" value="VWA"/>
    <property type="match status" value="1"/>
</dbReference>
<dbReference type="RefSeq" id="XP_031574706.1">
    <property type="nucleotide sequence ID" value="XM_031718846.1"/>
</dbReference>
<evidence type="ECO:0000259" key="23">
    <source>
        <dbReference type="PROSITE" id="PS50923"/>
    </source>
</evidence>
<protein>
    <recommendedName>
        <fullName evidence="16">C3/C5 convertase</fullName>
    </recommendedName>
</protein>
<dbReference type="SUPFAM" id="SSF57535">
    <property type="entry name" value="Complement control module/SCR domain"/>
    <property type="match status" value="4"/>
</dbReference>
<dbReference type="CDD" id="cd00190">
    <property type="entry name" value="Tryp_SPc"/>
    <property type="match status" value="1"/>
</dbReference>
<evidence type="ECO:0000256" key="17">
    <source>
        <dbReference type="PIRSR" id="PIRSR001154-1"/>
    </source>
</evidence>
<keyword evidence="10" id="KW-0677">Repeat</keyword>
<feature type="domain" description="Sushi" evidence="23">
    <location>
        <begin position="275"/>
        <end position="332"/>
    </location>
</feature>
<dbReference type="GO" id="GO:0006508">
    <property type="term" value="P:proteolysis"/>
    <property type="evidence" value="ECO:0007669"/>
    <property type="project" value="UniProtKB-KW"/>
</dbReference>
<evidence type="ECO:0000256" key="20">
    <source>
        <dbReference type="SAM" id="SignalP"/>
    </source>
</evidence>
<evidence type="ECO:0000256" key="19">
    <source>
        <dbReference type="RuleBase" id="RU363034"/>
    </source>
</evidence>
<evidence type="ECO:0000256" key="8">
    <source>
        <dbReference type="ARBA" id="ARBA00022670"/>
    </source>
</evidence>
<evidence type="ECO:0000313" key="24">
    <source>
        <dbReference type="Proteomes" id="UP000515163"/>
    </source>
</evidence>
<dbReference type="InterPro" id="IPR001314">
    <property type="entry name" value="Peptidase_S1A"/>
</dbReference>
<accession>A0A6P8J3W7</accession>
<name>A0A6P8J3W7_ACTTE</name>
<feature type="active site" description="Charge relay system" evidence="17">
    <location>
        <position position="797"/>
    </location>
</feature>
<dbReference type="AlphaFoldDB" id="A0A6P8J3W7"/>
<evidence type="ECO:0000256" key="9">
    <source>
        <dbReference type="ARBA" id="ARBA00022729"/>
    </source>
</evidence>
<keyword evidence="8 19" id="KW-0645">Protease</keyword>
<keyword evidence="15" id="KW-0325">Glycoprotein</keyword>
<dbReference type="GO" id="GO:0006956">
    <property type="term" value="P:complement activation"/>
    <property type="evidence" value="ECO:0007669"/>
    <property type="project" value="InterPro"/>
</dbReference>
<evidence type="ECO:0000256" key="4">
    <source>
        <dbReference type="ARBA" id="ARBA00004613"/>
    </source>
</evidence>
<dbReference type="SUPFAM" id="SSF50494">
    <property type="entry name" value="Trypsin-like serine proteases"/>
    <property type="match status" value="1"/>
</dbReference>
<evidence type="ECO:0000256" key="14">
    <source>
        <dbReference type="ARBA" id="ARBA00023157"/>
    </source>
</evidence>
<evidence type="ECO:0000259" key="21">
    <source>
        <dbReference type="PROSITE" id="PS50234"/>
    </source>
</evidence>
<dbReference type="CDD" id="cd00033">
    <property type="entry name" value="CCP"/>
    <property type="match status" value="4"/>
</dbReference>
<feature type="active site" description="Charge relay system" evidence="17">
    <location>
        <position position="692"/>
    </location>
</feature>
<organism evidence="24 25">
    <name type="scientific">Actinia tenebrosa</name>
    <name type="common">Australian red waratah sea anemone</name>
    <dbReference type="NCBI Taxonomy" id="6105"/>
    <lineage>
        <taxon>Eukaryota</taxon>
        <taxon>Metazoa</taxon>
        <taxon>Cnidaria</taxon>
        <taxon>Anthozoa</taxon>
        <taxon>Hexacorallia</taxon>
        <taxon>Actiniaria</taxon>
        <taxon>Actiniidae</taxon>
        <taxon>Actinia</taxon>
    </lineage>
</organism>
<evidence type="ECO:0000256" key="12">
    <source>
        <dbReference type="ARBA" id="ARBA00022825"/>
    </source>
</evidence>
<dbReference type="Pfam" id="PF00084">
    <property type="entry name" value="Sushi"/>
    <property type="match status" value="4"/>
</dbReference>
<evidence type="ECO:0000256" key="11">
    <source>
        <dbReference type="ARBA" id="ARBA00022801"/>
    </source>
</evidence>
<dbReference type="PROSITE" id="PS00135">
    <property type="entry name" value="TRYPSIN_SER"/>
    <property type="match status" value="1"/>
</dbReference>
<feature type="domain" description="Sushi" evidence="23">
    <location>
        <begin position="153"/>
        <end position="214"/>
    </location>
</feature>
<dbReference type="InterPro" id="IPR033116">
    <property type="entry name" value="TRYPSIN_SER"/>
</dbReference>
<dbReference type="PANTHER" id="PTHR46393:SF7">
    <property type="entry name" value="COMPLEMENT C2"/>
    <property type="match status" value="1"/>
</dbReference>
<dbReference type="GO" id="GO:0045087">
    <property type="term" value="P:innate immune response"/>
    <property type="evidence" value="ECO:0007669"/>
    <property type="project" value="UniProtKB-KW"/>
</dbReference>
<dbReference type="PROSITE" id="PS00134">
    <property type="entry name" value="TRYPSIN_HIS"/>
    <property type="match status" value="1"/>
</dbReference>
<dbReference type="InParanoid" id="A0A6P8J3W7"/>
<evidence type="ECO:0000259" key="22">
    <source>
        <dbReference type="PROSITE" id="PS50240"/>
    </source>
</evidence>
<dbReference type="InterPro" id="IPR018114">
    <property type="entry name" value="TRYPSIN_HIS"/>
</dbReference>
<feature type="disulfide bond" evidence="18">
    <location>
        <begin position="243"/>
        <end position="270"/>
    </location>
</feature>
<dbReference type="PROSITE" id="PS50234">
    <property type="entry name" value="VWFA"/>
    <property type="match status" value="1"/>
</dbReference>
<dbReference type="CDD" id="cd01450">
    <property type="entry name" value="vWFA_subfamily_ECM"/>
    <property type="match status" value="1"/>
</dbReference>
<dbReference type="InterPro" id="IPR001254">
    <property type="entry name" value="Trypsin_dom"/>
</dbReference>
<keyword evidence="13" id="KW-0391">Immunity</keyword>
<dbReference type="SMART" id="SM00020">
    <property type="entry name" value="Tryp_SPc"/>
    <property type="match status" value="1"/>
</dbReference>
<keyword evidence="5" id="KW-0964">Secreted</keyword>
<reference evidence="25" key="1">
    <citation type="submission" date="2025-08" db="UniProtKB">
        <authorList>
            <consortium name="RefSeq"/>
        </authorList>
    </citation>
    <scope>IDENTIFICATION</scope>
    <source>
        <tissue evidence="25">Tentacle</tissue>
    </source>
</reference>
<evidence type="ECO:0000313" key="25">
    <source>
        <dbReference type="RefSeq" id="XP_031574706.1"/>
    </source>
</evidence>
<comment type="subcellular location">
    <subcellularLocation>
        <location evidence="3">Cell surface</location>
    </subcellularLocation>
    <subcellularLocation>
        <location evidence="4">Secreted</location>
    </subcellularLocation>
</comment>
<evidence type="ECO:0000256" key="1">
    <source>
        <dbReference type="ARBA" id="ARBA00001936"/>
    </source>
</evidence>
<comment type="cofactor">
    <cofactor evidence="2">
        <name>Mg(2+)</name>
        <dbReference type="ChEBI" id="CHEBI:18420"/>
    </cofactor>
</comment>
<dbReference type="InterPro" id="IPR009003">
    <property type="entry name" value="Peptidase_S1_PA"/>
</dbReference>
<keyword evidence="24" id="KW-1185">Reference proteome</keyword>
<dbReference type="GO" id="GO:0009986">
    <property type="term" value="C:cell surface"/>
    <property type="evidence" value="ECO:0007669"/>
    <property type="project" value="UniProtKB-SubCell"/>
</dbReference>
<evidence type="ECO:0000256" key="6">
    <source>
        <dbReference type="ARBA" id="ARBA00022588"/>
    </source>
</evidence>
<evidence type="ECO:0000256" key="2">
    <source>
        <dbReference type="ARBA" id="ARBA00001946"/>
    </source>
</evidence>
<evidence type="ECO:0000256" key="5">
    <source>
        <dbReference type="ARBA" id="ARBA00022525"/>
    </source>
</evidence>
<keyword evidence="9 20" id="KW-0732">Signal</keyword>
<sequence length="852" mass="95077">MLPLRELAVTLFVWILFVNVVTSAPGGNHTCEEVLRNLKKNPPPHTIIRLQEPLRKTWSVKYKCVKEAKMVHGSDTAVRRCENGTMIGDEPQCKLISCGKPVPIPHANFNGPSFTYNSIVRYRCQEGYRMKGRNFRRCKINGKWTKKPKCMIQRCTSAKNLRIRNGTITTTDPNYRHGATLVFQCNDDYELSGQDTITCIGSKWSSYSLPYCKPIRCPYPGIPVNGRRIGSRFTVGATVRFHCQSGFKLLGSSTRVCLKNRMWSGNLAVCDDGHSHCPKLGTPISGTKKGNRYDIGSFVKFSCKEGYVLVGSSVRQCQKDGTWNGTEAKCMNDFEYMVRDSNSTAKILRQNIDKMLEYTCSGVNSTCNLTAVDMRARAINPNHAGGLDLIFVFDASSSIRKPDFQLGLRFAQELVKLLGSTWKPGGTHVAALTYGTNARIEFNLGDASVNSAKKAMERIGEIKRAGGGTASRPALDLVRNAIVPFTRKGSQKVLFFITDGHSNIGGSPRKAAKFLRDEKEFEIYAIGVGKKVMRRELMEIASEPEDEHVISVRKYKELLHAVKQVVDIKIDYSPCGFSPVNLRARIVGGNKAGRGNWPWQVGIHKLDNTNKLVLRCGGALIKPGWVLTAAHCFISLDPVTFKRYKDVVPAQIYTVRAGDHHLTFKEPTQQDVTAKDIFIHQNYRDVPFIENDIALIQLREDIKLGPSVRTVCLPRKNESLLEPGHFGIVAGWGATQVLELRENPKKKKASSKVLRHSAFTIQTNELCDNKTKFYFNSEVTFCAGDGKGGNDTCKGDSGGSFVREALRDGVYRWVATGVVSWGEGCGLVGKYGYYTRVERFVDWIEKTIKDNE</sequence>
<evidence type="ECO:0000256" key="16">
    <source>
        <dbReference type="ARBA" id="ARBA00029636"/>
    </source>
</evidence>
<dbReference type="Gene3D" id="2.10.70.10">
    <property type="entry name" value="Complement Module, domain 1"/>
    <property type="match status" value="4"/>
</dbReference>
<feature type="domain" description="Sushi" evidence="23">
    <location>
        <begin position="96"/>
        <end position="152"/>
    </location>
</feature>
<feature type="domain" description="VWFA" evidence="21">
    <location>
        <begin position="388"/>
        <end position="565"/>
    </location>
</feature>
<evidence type="ECO:0000256" key="18">
    <source>
        <dbReference type="PROSITE-ProRule" id="PRU00302"/>
    </source>
</evidence>
<dbReference type="Gene3D" id="3.40.50.410">
    <property type="entry name" value="von Willebrand factor, type A domain"/>
    <property type="match status" value="1"/>
</dbReference>
<dbReference type="InterPro" id="IPR000436">
    <property type="entry name" value="Sushi_SCR_CCP_dom"/>
</dbReference>
<evidence type="ECO:0000256" key="15">
    <source>
        <dbReference type="ARBA" id="ARBA00023180"/>
    </source>
</evidence>
<keyword evidence="11 19" id="KW-0378">Hydrolase</keyword>
<dbReference type="PRINTS" id="PR00722">
    <property type="entry name" value="CHYMOTRYPSIN"/>
</dbReference>
<comment type="caution">
    <text evidence="18">Lacks conserved residue(s) required for the propagation of feature annotation.</text>
</comment>
<dbReference type="PIRSF" id="PIRSF001154">
    <property type="entry name" value="Compl_C2_B"/>
    <property type="match status" value="1"/>
</dbReference>
<feature type="disulfide bond" evidence="18">
    <location>
        <begin position="303"/>
        <end position="330"/>
    </location>
</feature>
<dbReference type="GeneID" id="116308431"/>
<dbReference type="PROSITE" id="PS50923">
    <property type="entry name" value="SUSHI"/>
    <property type="match status" value="4"/>
</dbReference>
<dbReference type="OrthoDB" id="6127264at2759"/>
<dbReference type="SMART" id="SM00032">
    <property type="entry name" value="CCP"/>
    <property type="match status" value="4"/>
</dbReference>
<evidence type="ECO:0000256" key="3">
    <source>
        <dbReference type="ARBA" id="ARBA00004241"/>
    </source>
</evidence>
<gene>
    <name evidence="25" type="primary">LOC116308431</name>
</gene>
<feature type="disulfide bond" evidence="18">
    <location>
        <begin position="185"/>
        <end position="212"/>
    </location>
</feature>
<feature type="chain" id="PRO_5027536703" description="C3/C5 convertase" evidence="20">
    <location>
        <begin position="24"/>
        <end position="852"/>
    </location>
</feature>
<dbReference type="Proteomes" id="UP000515163">
    <property type="component" value="Unplaced"/>
</dbReference>
<dbReference type="PRINTS" id="PR00453">
    <property type="entry name" value="VWFADOMAIN"/>
</dbReference>
<dbReference type="GO" id="GO:0005576">
    <property type="term" value="C:extracellular region"/>
    <property type="evidence" value="ECO:0007669"/>
    <property type="project" value="UniProtKB-SubCell"/>
</dbReference>